<accession>A0AAV3K1L9</accession>
<feature type="domain" description="Teneurin-like YD-shell" evidence="2">
    <location>
        <begin position="75"/>
        <end position="189"/>
    </location>
</feature>
<dbReference type="InterPro" id="IPR050708">
    <property type="entry name" value="T6SS_VgrG/RHS"/>
</dbReference>
<dbReference type="Gene3D" id="2.180.10.10">
    <property type="entry name" value="RHS repeat-associated core"/>
    <property type="match status" value="1"/>
</dbReference>
<evidence type="ECO:0000256" key="1">
    <source>
        <dbReference type="ARBA" id="ARBA00022737"/>
    </source>
</evidence>
<dbReference type="EMBL" id="AVST01000056">
    <property type="protein sequence ID" value="ERH70165.1"/>
    <property type="molecule type" value="Genomic_DNA"/>
</dbReference>
<evidence type="ECO:0000259" key="2">
    <source>
        <dbReference type="Pfam" id="PF25023"/>
    </source>
</evidence>
<evidence type="ECO:0000313" key="4">
    <source>
        <dbReference type="Proteomes" id="UP000016517"/>
    </source>
</evidence>
<dbReference type="NCBIfam" id="TIGR01643">
    <property type="entry name" value="YD_repeat_2x"/>
    <property type="match status" value="3"/>
</dbReference>
<dbReference type="AlphaFoldDB" id="A0AAV3K1L9"/>
<sequence>MVRNIRYKSTEAKAKAIEEWADDGSFHTKLKWYSRLRQVAVYDAYDVPTYYYFDLDGFTYRTCLADGRESWYSRDGKKRITRQIDFDGRETQQEYNDQGQLVKIVQPNGGIIRFAYNKNNMPIKIKDAEGSIWKREYDTQGNVSKEINPLGQITQYKYNNDSQLIEVIDAKGGVKKIQYNELGQMISYSDCSEKSSY</sequence>
<organism evidence="3 4">
    <name type="scientific">Acinetobacter baumannii EGD-HP18</name>
    <dbReference type="NCBI Taxonomy" id="1358412"/>
    <lineage>
        <taxon>Bacteria</taxon>
        <taxon>Pseudomonadati</taxon>
        <taxon>Pseudomonadota</taxon>
        <taxon>Gammaproteobacteria</taxon>
        <taxon>Moraxellales</taxon>
        <taxon>Moraxellaceae</taxon>
        <taxon>Acinetobacter</taxon>
        <taxon>Acinetobacter calcoaceticus/baumannii complex</taxon>
    </lineage>
</organism>
<name>A0AAV3K1L9_ACIBA</name>
<dbReference type="Pfam" id="PF25023">
    <property type="entry name" value="TEN_YD-shell"/>
    <property type="match status" value="1"/>
</dbReference>
<dbReference type="InterPro" id="IPR006530">
    <property type="entry name" value="YD"/>
</dbReference>
<dbReference type="Proteomes" id="UP000016517">
    <property type="component" value="Unassembled WGS sequence"/>
</dbReference>
<dbReference type="PANTHER" id="PTHR32305">
    <property type="match status" value="1"/>
</dbReference>
<gene>
    <name evidence="3" type="ORF">N173_15465</name>
</gene>
<reference evidence="3 4" key="1">
    <citation type="submission" date="2013-08" db="EMBL/GenBank/DDBJ databases">
        <title>Study of Ammonical-Nitrogen removal by Nitrification Denitrification process using lab isolates.</title>
        <authorList>
            <person name="Khardenavis A.A."/>
            <person name="Pal R.R."/>
            <person name="Kapley A."/>
            <person name="Qureshi A."/>
            <person name="Purohit H.J."/>
        </authorList>
    </citation>
    <scope>NUCLEOTIDE SEQUENCE [LARGE SCALE GENOMIC DNA]</scope>
    <source>
        <strain evidence="3 4">EGD-HP18</strain>
    </source>
</reference>
<protein>
    <recommendedName>
        <fullName evidence="2">Teneurin-like YD-shell domain-containing protein</fullName>
    </recommendedName>
</protein>
<comment type="caution">
    <text evidence="3">The sequence shown here is derived from an EMBL/GenBank/DDBJ whole genome shotgun (WGS) entry which is preliminary data.</text>
</comment>
<dbReference type="PANTHER" id="PTHR32305:SF15">
    <property type="entry name" value="PROTEIN RHSA-RELATED"/>
    <property type="match status" value="1"/>
</dbReference>
<dbReference type="InterPro" id="IPR056823">
    <property type="entry name" value="TEN-like_YD-shell"/>
</dbReference>
<keyword evidence="1" id="KW-0677">Repeat</keyword>
<evidence type="ECO:0000313" key="3">
    <source>
        <dbReference type="EMBL" id="ERH70165.1"/>
    </source>
</evidence>
<proteinExistence type="predicted"/>